<gene>
    <name evidence="2" type="ORF">FZC80_08280</name>
</gene>
<feature type="compositionally biased region" description="Low complexity" evidence="1">
    <location>
        <begin position="186"/>
        <end position="222"/>
    </location>
</feature>
<name>A0A5D4TWY7_9BACI</name>
<dbReference type="EMBL" id="VTEW01000006">
    <property type="protein sequence ID" value="TYS79638.1"/>
    <property type="molecule type" value="Genomic_DNA"/>
</dbReference>
<feature type="compositionally biased region" description="Polar residues" evidence="1">
    <location>
        <begin position="153"/>
        <end position="181"/>
    </location>
</feature>
<protein>
    <submittedName>
        <fullName evidence="2">Uncharacterized protein</fullName>
    </submittedName>
</protein>
<evidence type="ECO:0000313" key="2">
    <source>
        <dbReference type="EMBL" id="TYS79638.1"/>
    </source>
</evidence>
<evidence type="ECO:0000256" key="1">
    <source>
        <dbReference type="SAM" id="MobiDB-lite"/>
    </source>
</evidence>
<comment type="caution">
    <text evidence="2">The sequence shown here is derived from an EMBL/GenBank/DDBJ whole genome shotgun (WGS) entry which is preliminary data.</text>
</comment>
<sequence>MDKAKRNVNLSLKELLEIFSETDPFNFVESLPTRLLSKKHSAKISSSPIGSKPINQPDYHLSAPVREAIQNEVKEQLNKGTLQDLTLTIVDSITGLAKEQMETELQNKLKDLPLTINIHLNVHQQQNPEQIAVGHVNHGAVAIKDSNAVDHPVNSSVAQAHSSASDNPANSSVAQNQSEASDNPDDSAVSIDNSNSSDNPANSSVSQDQSSSSDNPNDSAVSLDNSNAADNPL</sequence>
<organism evidence="2 3">
    <name type="scientific">Rossellomorea aquimaris</name>
    <dbReference type="NCBI Taxonomy" id="189382"/>
    <lineage>
        <taxon>Bacteria</taxon>
        <taxon>Bacillati</taxon>
        <taxon>Bacillota</taxon>
        <taxon>Bacilli</taxon>
        <taxon>Bacillales</taxon>
        <taxon>Bacillaceae</taxon>
        <taxon>Rossellomorea</taxon>
    </lineage>
</organism>
<dbReference type="RefSeq" id="WP_148991436.1">
    <property type="nucleotide sequence ID" value="NZ_VTEW01000006.1"/>
</dbReference>
<dbReference type="OrthoDB" id="2974721at2"/>
<accession>A0A5D4TWY7</accession>
<proteinExistence type="predicted"/>
<feature type="compositionally biased region" description="Polar residues" evidence="1">
    <location>
        <begin position="223"/>
        <end position="233"/>
    </location>
</feature>
<feature type="region of interest" description="Disordered" evidence="1">
    <location>
        <begin position="153"/>
        <end position="233"/>
    </location>
</feature>
<dbReference type="Proteomes" id="UP000325054">
    <property type="component" value="Unassembled WGS sequence"/>
</dbReference>
<dbReference type="AlphaFoldDB" id="A0A5D4TWY7"/>
<evidence type="ECO:0000313" key="3">
    <source>
        <dbReference type="Proteomes" id="UP000325054"/>
    </source>
</evidence>
<reference evidence="2 3" key="1">
    <citation type="submission" date="2019-08" db="EMBL/GenBank/DDBJ databases">
        <title>Bacillus genomes from the desert of Cuatro Cienegas, Coahuila.</title>
        <authorList>
            <person name="Olmedo-Alvarez G."/>
        </authorList>
    </citation>
    <scope>NUCLEOTIDE SEQUENCE [LARGE SCALE GENOMIC DNA]</scope>
    <source>
        <strain evidence="2 3">CH451a_14T</strain>
    </source>
</reference>